<dbReference type="InterPro" id="IPR052169">
    <property type="entry name" value="CW_Biosynth-Accessory"/>
</dbReference>
<evidence type="ECO:0000256" key="1">
    <source>
        <dbReference type="ARBA" id="ARBA00005662"/>
    </source>
</evidence>
<name>A0ABW0QL37_9GAMM</name>
<dbReference type="SUPFAM" id="SSF56300">
    <property type="entry name" value="Metallo-dependent phosphatases"/>
    <property type="match status" value="1"/>
</dbReference>
<accession>A0ABW0QL37</accession>
<evidence type="ECO:0000313" key="3">
    <source>
        <dbReference type="EMBL" id="MFC5525438.1"/>
    </source>
</evidence>
<evidence type="ECO:0000259" key="2">
    <source>
        <dbReference type="SMART" id="SM00854"/>
    </source>
</evidence>
<dbReference type="Proteomes" id="UP001596114">
    <property type="component" value="Unassembled WGS sequence"/>
</dbReference>
<proteinExistence type="inferred from homology"/>
<dbReference type="Pfam" id="PF09587">
    <property type="entry name" value="PGA_cap"/>
    <property type="match status" value="1"/>
</dbReference>
<organism evidence="3 4">
    <name type="scientific">Rhodanobacter ginsengisoli</name>
    <dbReference type="NCBI Taxonomy" id="418646"/>
    <lineage>
        <taxon>Bacteria</taxon>
        <taxon>Pseudomonadati</taxon>
        <taxon>Pseudomonadota</taxon>
        <taxon>Gammaproteobacteria</taxon>
        <taxon>Lysobacterales</taxon>
        <taxon>Rhodanobacteraceae</taxon>
        <taxon>Rhodanobacter</taxon>
    </lineage>
</organism>
<protein>
    <submittedName>
        <fullName evidence="3">CapA family protein</fullName>
    </submittedName>
</protein>
<keyword evidence="4" id="KW-1185">Reference proteome</keyword>
<comment type="caution">
    <text evidence="3">The sequence shown here is derived from an EMBL/GenBank/DDBJ whole genome shotgun (WGS) entry which is preliminary data.</text>
</comment>
<dbReference type="EMBL" id="JBHSNF010000001">
    <property type="protein sequence ID" value="MFC5525438.1"/>
    <property type="molecule type" value="Genomic_DNA"/>
</dbReference>
<dbReference type="InterPro" id="IPR029052">
    <property type="entry name" value="Metallo-depent_PP-like"/>
</dbReference>
<dbReference type="PANTHER" id="PTHR33393">
    <property type="entry name" value="POLYGLUTAMINE SYNTHESIS ACCESSORY PROTEIN RV0574C-RELATED"/>
    <property type="match status" value="1"/>
</dbReference>
<comment type="similarity">
    <text evidence="1">Belongs to the CapA family.</text>
</comment>
<dbReference type="Gene3D" id="3.60.21.10">
    <property type="match status" value="1"/>
</dbReference>
<dbReference type="SMART" id="SM00854">
    <property type="entry name" value="PGA_cap"/>
    <property type="match status" value="1"/>
</dbReference>
<evidence type="ECO:0000313" key="4">
    <source>
        <dbReference type="Proteomes" id="UP001596114"/>
    </source>
</evidence>
<dbReference type="RefSeq" id="WP_377318520.1">
    <property type="nucleotide sequence ID" value="NZ_JBHSNF010000001.1"/>
</dbReference>
<gene>
    <name evidence="3" type="ORF">ACFPPA_06740</name>
</gene>
<dbReference type="CDD" id="cd07381">
    <property type="entry name" value="MPP_CapA"/>
    <property type="match status" value="1"/>
</dbReference>
<feature type="domain" description="Capsule synthesis protein CapA" evidence="2">
    <location>
        <begin position="6"/>
        <end position="251"/>
    </location>
</feature>
<dbReference type="PANTHER" id="PTHR33393:SF13">
    <property type="entry name" value="PGA BIOSYNTHESIS PROTEIN CAPA"/>
    <property type="match status" value="1"/>
</dbReference>
<sequence>MNPPLRLLLGGDVMLGRLVTRVLAEEGAAYPFAAISALIARAQLFLVNLECALSARRQRYAGPAKAFYFRAEPDAVRVLELAGVDLVSLANNHVMDAGSEGLVDTLTILEQHGVAVAGAGADLASAAAVRRLEGDGQQVGVLAVCDHQADFAATPQRAGIHYLDLQDRTVRNGLVERVRTEAAQVDHLVVSLHWLPNWVPSIPEAYRELAAELLDAGARVLWGHSPHHILGTEWRAGGVAIYSTGDLVDDYTLDEVFRNDRQLLYLLDLGAGRVERVCAYPIQLRIGCTTPPDADARIWIAHRLRDACRPLGSEVIMLLDEGFEIQPTSAAPTGDVAGG</sequence>
<dbReference type="InterPro" id="IPR019079">
    <property type="entry name" value="Capsule_synth_CapA"/>
</dbReference>
<reference evidence="4" key="1">
    <citation type="journal article" date="2019" name="Int. J. Syst. Evol. Microbiol.">
        <title>The Global Catalogue of Microorganisms (GCM) 10K type strain sequencing project: providing services to taxonomists for standard genome sequencing and annotation.</title>
        <authorList>
            <consortium name="The Broad Institute Genomics Platform"/>
            <consortium name="The Broad Institute Genome Sequencing Center for Infectious Disease"/>
            <person name="Wu L."/>
            <person name="Ma J."/>
        </authorList>
    </citation>
    <scope>NUCLEOTIDE SEQUENCE [LARGE SCALE GENOMIC DNA]</scope>
    <source>
        <strain evidence="4">CGMCC 1.16619</strain>
    </source>
</reference>